<organism evidence="7">
    <name type="scientific">freshwater metagenome</name>
    <dbReference type="NCBI Taxonomy" id="449393"/>
    <lineage>
        <taxon>unclassified sequences</taxon>
        <taxon>metagenomes</taxon>
        <taxon>ecological metagenomes</taxon>
    </lineage>
</organism>
<keyword evidence="4" id="KW-0067">ATP-binding</keyword>
<evidence type="ECO:0000256" key="4">
    <source>
        <dbReference type="ARBA" id="ARBA00022840"/>
    </source>
</evidence>
<evidence type="ECO:0000313" key="9">
    <source>
        <dbReference type="EMBL" id="CAB5022259.1"/>
    </source>
</evidence>
<dbReference type="GO" id="GO:0003677">
    <property type="term" value="F:DNA binding"/>
    <property type="evidence" value="ECO:0007669"/>
    <property type="project" value="InterPro"/>
</dbReference>
<dbReference type="GO" id="GO:0005829">
    <property type="term" value="C:cytosol"/>
    <property type="evidence" value="ECO:0007669"/>
    <property type="project" value="TreeGrafter"/>
</dbReference>
<dbReference type="InterPro" id="IPR000212">
    <property type="entry name" value="DNA_helicase_UvrD/REP"/>
</dbReference>
<keyword evidence="3" id="KW-0347">Helicase</keyword>
<accession>A0A6J7BNX9</accession>
<dbReference type="GO" id="GO:0005524">
    <property type="term" value="F:ATP binding"/>
    <property type="evidence" value="ECO:0007669"/>
    <property type="project" value="UniProtKB-KW"/>
</dbReference>
<dbReference type="AlphaFoldDB" id="A0A6J7BNX9"/>
<dbReference type="EMBL" id="CAFBND010000004">
    <property type="protein sequence ID" value="CAB4926690.1"/>
    <property type="molecule type" value="Genomic_DNA"/>
</dbReference>
<keyword evidence="2" id="KW-0378">Hydrolase</keyword>
<evidence type="ECO:0000259" key="6">
    <source>
        <dbReference type="PROSITE" id="PS51198"/>
    </source>
</evidence>
<dbReference type="InterPro" id="IPR027417">
    <property type="entry name" value="P-loop_NTPase"/>
</dbReference>
<name>A0A6J7BNX9_9ZZZZ</name>
<dbReference type="GO" id="GO:0016787">
    <property type="term" value="F:hydrolase activity"/>
    <property type="evidence" value="ECO:0007669"/>
    <property type="project" value="UniProtKB-KW"/>
</dbReference>
<evidence type="ECO:0000256" key="5">
    <source>
        <dbReference type="SAM" id="MobiDB-lite"/>
    </source>
</evidence>
<dbReference type="GO" id="GO:0043138">
    <property type="term" value="F:3'-5' DNA helicase activity"/>
    <property type="evidence" value="ECO:0007669"/>
    <property type="project" value="TreeGrafter"/>
</dbReference>
<sequence>MPHDAALHVTGRTTTLSTDRQVPTPTPMPGSPESAATPSAPGGDELASEQQEVLVRYDRLDALLRRTEDSLDKVRRGPTAGTPGALSERDAFDSMYVERLIVLRAAQERLVFGRMDLADNQPRYIGRIGLSDDDQEQILYDWRSPAAEPFYRATAAHPLGVTRRRHLTLADREVTHLEDDVLDFAAHPEAGDVQGGGALMAALGAHRTGRMRDIVATIQGEQDRIIRSPLAGTLVVQGAPGCGKTVVALHRAAYLLYTHRERIAKAGVLVVGPNRQFLRYIEQVLPSLGESSAVLATQGQLYPGVDAIPDRSRASAALKGDVRMARMVRNAVAALERVPSRRTTVRVDGVALVLTPRMVESAVERARRSGKPHNLARREFVLDVLDKLATQLAQKTSVDPKEYKESLIEDLRDSVDVRREINLCWMPWTAEALVARLFSDEARLSAAAPWLTAEDRAALLRPAGSAWETGDVPILDEAAELLGADDESSRASAAAAERERVHELDYARDVAQASGSGMVSADTLMERYAGAGSRSSVADAHSDRSWIFGHVVVDEAQELSPMAWRVVVRRCPSRSMTVVGDINQTGSPAGVTDWATLFDAIAPGRWAKEELTVNYRTPRPVMDLATAHLRASGIAAPDVTSARDGDEPHRVEVSGVGDIGGLVRSELVAIGSGRVAVISAATEHVAVSDALTSALPGLVGVGDSAVDSQVAVMTPVMAKGLEFDVVLVVNPGSIAATPGSGTRDLYVAYTRTTSRLVLVEIAAT</sequence>
<proteinExistence type="predicted"/>
<evidence type="ECO:0000313" key="7">
    <source>
        <dbReference type="EMBL" id="CAB4845843.1"/>
    </source>
</evidence>
<dbReference type="Gene3D" id="3.40.50.300">
    <property type="entry name" value="P-loop containing nucleotide triphosphate hydrolases"/>
    <property type="match status" value="2"/>
</dbReference>
<evidence type="ECO:0000313" key="8">
    <source>
        <dbReference type="EMBL" id="CAB4926690.1"/>
    </source>
</evidence>
<feature type="domain" description="UvrD-like helicase ATP-binding" evidence="6">
    <location>
        <begin position="217"/>
        <end position="618"/>
    </location>
</feature>
<dbReference type="SUPFAM" id="SSF52540">
    <property type="entry name" value="P-loop containing nucleoside triphosphate hydrolases"/>
    <property type="match status" value="1"/>
</dbReference>
<feature type="compositionally biased region" description="Polar residues" evidence="5">
    <location>
        <begin position="11"/>
        <end position="23"/>
    </location>
</feature>
<evidence type="ECO:0000256" key="1">
    <source>
        <dbReference type="ARBA" id="ARBA00022741"/>
    </source>
</evidence>
<dbReference type="GO" id="GO:0000725">
    <property type="term" value="P:recombinational repair"/>
    <property type="evidence" value="ECO:0007669"/>
    <property type="project" value="TreeGrafter"/>
</dbReference>
<feature type="region of interest" description="Disordered" evidence="5">
    <location>
        <begin position="1"/>
        <end position="49"/>
    </location>
</feature>
<evidence type="ECO:0000256" key="3">
    <source>
        <dbReference type="ARBA" id="ARBA00022806"/>
    </source>
</evidence>
<dbReference type="EMBL" id="CAFBPU010000005">
    <property type="protein sequence ID" value="CAB5022259.1"/>
    <property type="molecule type" value="Genomic_DNA"/>
</dbReference>
<dbReference type="PROSITE" id="PS51198">
    <property type="entry name" value="UVRD_HELICASE_ATP_BIND"/>
    <property type="match status" value="1"/>
</dbReference>
<keyword evidence="1" id="KW-0547">Nucleotide-binding</keyword>
<protein>
    <submittedName>
        <fullName evidence="7">Unannotated protein</fullName>
    </submittedName>
</protein>
<reference evidence="7" key="1">
    <citation type="submission" date="2020-05" db="EMBL/GenBank/DDBJ databases">
        <authorList>
            <person name="Chiriac C."/>
            <person name="Salcher M."/>
            <person name="Ghai R."/>
            <person name="Kavagutti S V."/>
        </authorList>
    </citation>
    <scope>NUCLEOTIDE SEQUENCE</scope>
</reference>
<gene>
    <name evidence="7" type="ORF">UFOPK3268_00013</name>
    <name evidence="8" type="ORF">UFOPK3752_00176</name>
    <name evidence="9" type="ORF">UFOPK4150_00320</name>
</gene>
<dbReference type="PANTHER" id="PTHR11070">
    <property type="entry name" value="UVRD / RECB / PCRA DNA HELICASE FAMILY MEMBER"/>
    <property type="match status" value="1"/>
</dbReference>
<dbReference type="InterPro" id="IPR014016">
    <property type="entry name" value="UvrD-like_ATP-bd"/>
</dbReference>
<dbReference type="EMBL" id="CAFBIZ010000001">
    <property type="protein sequence ID" value="CAB4845843.1"/>
    <property type="molecule type" value="Genomic_DNA"/>
</dbReference>
<dbReference type="PANTHER" id="PTHR11070:SF45">
    <property type="entry name" value="DNA 3'-5' HELICASE"/>
    <property type="match status" value="1"/>
</dbReference>
<evidence type="ECO:0000256" key="2">
    <source>
        <dbReference type="ARBA" id="ARBA00022801"/>
    </source>
</evidence>